<dbReference type="PANTHER" id="PTHR36836:SF1">
    <property type="entry name" value="COLANIC ACID BIOSYNTHESIS PROTEIN WCAK"/>
    <property type="match status" value="1"/>
</dbReference>
<keyword evidence="5" id="KW-1185">Reference proteome</keyword>
<accession>A0ABR7F420</accession>
<dbReference type="InterPro" id="IPR007345">
    <property type="entry name" value="Polysacch_pyruvyl_Trfase"/>
</dbReference>
<organism evidence="4 5">
    <name type="scientific">Eubacterium segne</name>
    <dbReference type="NCBI Taxonomy" id="2763045"/>
    <lineage>
        <taxon>Bacteria</taxon>
        <taxon>Bacillati</taxon>
        <taxon>Bacillota</taxon>
        <taxon>Clostridia</taxon>
        <taxon>Eubacteriales</taxon>
        <taxon>Eubacteriaceae</taxon>
        <taxon>Eubacterium</taxon>
    </lineage>
</organism>
<dbReference type="RefSeq" id="WP_118589881.1">
    <property type="nucleotide sequence ID" value="NZ_JACOOZ010000007.1"/>
</dbReference>
<dbReference type="Proteomes" id="UP000597877">
    <property type="component" value="Unassembled WGS sequence"/>
</dbReference>
<feature type="domain" description="Polysaccharide pyruvyl transferase" evidence="1">
    <location>
        <begin position="16"/>
        <end position="345"/>
    </location>
</feature>
<dbReference type="Pfam" id="PF04422">
    <property type="entry name" value="FrhB_FdhB_N"/>
    <property type="match status" value="1"/>
</dbReference>
<dbReference type="InterPro" id="IPR007516">
    <property type="entry name" value="Co_F420_Hydgase/DH_bsu_N"/>
</dbReference>
<dbReference type="InterPro" id="IPR007525">
    <property type="entry name" value="FrhB_FdhB_C"/>
</dbReference>
<feature type="domain" description="Coenzyme F420 hydrogenase/dehydrogenase beta subunit N-terminal" evidence="2">
    <location>
        <begin position="443"/>
        <end position="518"/>
    </location>
</feature>
<evidence type="ECO:0000259" key="2">
    <source>
        <dbReference type="Pfam" id="PF04422"/>
    </source>
</evidence>
<evidence type="ECO:0000259" key="1">
    <source>
        <dbReference type="Pfam" id="PF04230"/>
    </source>
</evidence>
<gene>
    <name evidence="4" type="ORF">H8S00_10160</name>
</gene>
<protein>
    <submittedName>
        <fullName evidence="4">Coenzyme F420 hydrogenase/dehydrogenase, beta subunit C-terminal domain</fullName>
    </submittedName>
</protein>
<comment type="caution">
    <text evidence="4">The sequence shown here is derived from an EMBL/GenBank/DDBJ whole genome shotgun (WGS) entry which is preliminary data.</text>
</comment>
<dbReference type="Pfam" id="PF04230">
    <property type="entry name" value="PS_pyruv_trans"/>
    <property type="match status" value="1"/>
</dbReference>
<feature type="domain" description="Coenzyme F420 hydrogenase/dehydrogenase beta subunit C-terminal" evidence="3">
    <location>
        <begin position="527"/>
        <end position="691"/>
    </location>
</feature>
<dbReference type="PANTHER" id="PTHR36836">
    <property type="entry name" value="COLANIC ACID BIOSYNTHESIS PROTEIN WCAK"/>
    <property type="match status" value="1"/>
</dbReference>
<evidence type="ECO:0000259" key="3">
    <source>
        <dbReference type="Pfam" id="PF04432"/>
    </source>
</evidence>
<evidence type="ECO:0000313" key="5">
    <source>
        <dbReference type="Proteomes" id="UP000597877"/>
    </source>
</evidence>
<sequence>MRDVFIGITAASYSGNKGAAAMLQSSIKQLHDIYGDRLNINLMSVYPGEDKKQLPYDFINITSTKPEQLLFIAFPLAVLYKLLKWCPPIKKLIAKNKIIKTYLKTDLVVDEAGISFVDSRGFVMNTYAFVCAAVPMLVGTPVVKYSQALGTFKNPYNKFLAKWILPKLKLICARGQKTYDNLMGIGVKDNVKLCADGAFSMEDSPYWNEEVNRVCSEDSFYNDNVVGLSISSVVEKKCTKMGIAYKDTMVSFINWLNSKGYNVVLIANAARVNSEKSRNNDLMVGDAIYADVADKDKVRWYHKEMDAEEIRAYIGKCRFLVASRFHAMIGSLEQKVPVLLIGWSHKYQEVLDMFELGQYAIDFSKLELSELEKSFNDFVSAEDDIRKKLDKNLDSVLASSRNNIKYISEIIDEIMAKPYKKAKLLDFKNPDKYIGPHIGCKKGYGTNEGIRANAASGGMVTSLLCNLLKHGDIDGAWVTKTDFVNGELSYKTYVATTEEEIRDASSSVYMTIPLLKHIDVIKNFNGKVAVVMTPCMLRGLDAILKKDDALREKVVLKLGLYCSGTHSPKATTLSMEKSGIPSEDATRLYYRRGHWRGTSSVIYKDGSEKQFSYSKTICAYKNAYFFEKDSCMYCQDHYANSSDISFGDIWLKEMKGNPIKHTSCVIRTQKAYDFLERAIKDGDIYAEHISDRDMVRSQKRALVFKFNAAKAKMNAALDTSDKCKWNHRLAFRLAEKNKKYSEKHYDKLAKKPTWFIYYYMCFIRVLLSF</sequence>
<evidence type="ECO:0000313" key="4">
    <source>
        <dbReference type="EMBL" id="MBC5668347.1"/>
    </source>
</evidence>
<reference evidence="4 5" key="1">
    <citation type="submission" date="2020-08" db="EMBL/GenBank/DDBJ databases">
        <title>Genome public.</title>
        <authorList>
            <person name="Liu C."/>
            <person name="Sun Q."/>
        </authorList>
    </citation>
    <scope>NUCLEOTIDE SEQUENCE [LARGE SCALE GENOMIC DNA]</scope>
    <source>
        <strain evidence="4 5">BX4</strain>
    </source>
</reference>
<name>A0ABR7F420_9FIRM</name>
<proteinExistence type="predicted"/>
<dbReference type="EMBL" id="JACOOZ010000007">
    <property type="protein sequence ID" value="MBC5668347.1"/>
    <property type="molecule type" value="Genomic_DNA"/>
</dbReference>
<dbReference type="Pfam" id="PF04432">
    <property type="entry name" value="FrhB_FdhB_C"/>
    <property type="match status" value="1"/>
</dbReference>